<dbReference type="GO" id="GO:0048312">
    <property type="term" value="P:intracellular distribution of mitochondria"/>
    <property type="evidence" value="ECO:0007669"/>
    <property type="project" value="TreeGrafter"/>
</dbReference>
<dbReference type="OMA" id="DMAQCMR"/>
<keyword evidence="2" id="KW-0175">Coiled coil</keyword>
<feature type="region of interest" description="Disordered" evidence="3">
    <location>
        <begin position="1050"/>
        <end position="1074"/>
    </location>
</feature>
<reference evidence="5" key="4">
    <citation type="submission" date="2025-09" db="UniProtKB">
        <authorList>
            <consortium name="Ensembl"/>
        </authorList>
    </citation>
    <scope>IDENTIFICATION</scope>
</reference>
<dbReference type="PANTHER" id="PTHR12601:SF10">
    <property type="entry name" value="CLUSTERED MITOCHONDRIA PROTEIN HOMOLOG"/>
    <property type="match status" value="1"/>
</dbReference>
<protein>
    <recommendedName>
        <fullName evidence="4">Clu domain-containing protein</fullName>
    </recommendedName>
</protein>
<dbReference type="Ensembl" id="ENSACLT00000010961.2">
    <property type="protein sequence ID" value="ENSACLP00000010709.2"/>
    <property type="gene ID" value="ENSACLG00000007321.2"/>
</dbReference>
<dbReference type="GeneTree" id="ENSGT00390000012485"/>
<feature type="compositionally biased region" description="Basic and acidic residues" evidence="3">
    <location>
        <begin position="108"/>
        <end position="126"/>
    </location>
</feature>
<feature type="region of interest" description="Disordered" evidence="3">
    <location>
        <begin position="425"/>
        <end position="448"/>
    </location>
</feature>
<feature type="region of interest" description="Disordered" evidence="3">
    <location>
        <begin position="99"/>
        <end position="126"/>
    </location>
</feature>
<feature type="compositionally biased region" description="Acidic residues" evidence="3">
    <location>
        <begin position="435"/>
        <end position="444"/>
    </location>
</feature>
<keyword evidence="6" id="KW-1185">Reference proteome</keyword>
<dbReference type="Pfam" id="PF13236">
    <property type="entry name" value="CLU"/>
    <property type="match status" value="1"/>
</dbReference>
<dbReference type="CDD" id="cd15466">
    <property type="entry name" value="CLU-central"/>
    <property type="match status" value="1"/>
</dbReference>
<reference evidence="6" key="2">
    <citation type="submission" date="2023-03" db="EMBL/GenBank/DDBJ databases">
        <authorList>
            <consortium name="Wellcome Sanger Institute Data Sharing"/>
        </authorList>
    </citation>
    <scope>NUCLEOTIDE SEQUENCE [LARGE SCALE GENOMIC DNA]</scope>
</reference>
<feature type="compositionally biased region" description="Basic and acidic residues" evidence="3">
    <location>
        <begin position="1055"/>
        <end position="1071"/>
    </location>
</feature>
<dbReference type="Pfam" id="PF15044">
    <property type="entry name" value="CLU_N"/>
    <property type="match status" value="1"/>
</dbReference>
<dbReference type="Pfam" id="PF13424">
    <property type="entry name" value="TPR_12"/>
    <property type="match status" value="1"/>
</dbReference>
<dbReference type="Bgee" id="ENSACLG00000007321">
    <property type="expression patterns" value="Expressed in camera-type eye and 6 other cell types or tissues"/>
</dbReference>
<keyword evidence="1" id="KW-0963">Cytoplasm</keyword>
<evidence type="ECO:0000313" key="6">
    <source>
        <dbReference type="Proteomes" id="UP000265100"/>
    </source>
</evidence>
<feature type="region of interest" description="Disordered" evidence="3">
    <location>
        <begin position="272"/>
        <end position="291"/>
    </location>
</feature>
<dbReference type="GO" id="GO:0003729">
    <property type="term" value="F:mRNA binding"/>
    <property type="evidence" value="ECO:0007669"/>
    <property type="project" value="TreeGrafter"/>
</dbReference>
<evidence type="ECO:0000256" key="1">
    <source>
        <dbReference type="ARBA" id="ARBA00022490"/>
    </source>
</evidence>
<evidence type="ECO:0000256" key="3">
    <source>
        <dbReference type="SAM" id="MobiDB-lite"/>
    </source>
</evidence>
<proteinExistence type="predicted"/>
<dbReference type="InterPro" id="IPR027523">
    <property type="entry name" value="CLU_prot"/>
</dbReference>
<dbReference type="GO" id="GO:0005737">
    <property type="term" value="C:cytoplasm"/>
    <property type="evidence" value="ECO:0007669"/>
    <property type="project" value="TreeGrafter"/>
</dbReference>
<dbReference type="PANTHER" id="PTHR12601">
    <property type="entry name" value="EUKARYOTIC TRANSLATION INITIATION FACTOR 3 SUBUNIT EIF-3"/>
    <property type="match status" value="1"/>
</dbReference>
<dbReference type="InterPro" id="IPR025697">
    <property type="entry name" value="CLU_dom"/>
</dbReference>
<feature type="compositionally biased region" description="Basic and acidic residues" evidence="3">
    <location>
        <begin position="375"/>
        <end position="404"/>
    </location>
</feature>
<sequence>MGNIFQCCQTLSNYFKCQDTPGLGEAERSPLLSSEESECESLSLLDNSEDDVLTVSTNSITNLALEPENFLFPDIILSSSLGGDVTLVEPMVCLLVSEEDEGGGEGMGEQRSEEQGRSNEMRGRGYSEVETQTEIETQIGMGVQTQTESQTEVQTQTETLEFGNKRVVRGGSMIINSETGKEMHDWDQHEGVEQLLLEAQTSEKKSSDIWCDVEVSADLKLPGKVGRQTAKDKLEVTATLTKLTLQTERNTDPIEEEHTDSALRESTTLQCNKKPDEQKTESKHTSVMQADHKVSGTNENIAAVESEKMTKCSNNDTENVENFNPTEGCVNLKQQSNQDNGQMEELEQTANEKQHNNIHIKTNNSVVQTAGHIQSQDKSHLPKKLEETIKTDERQAEGEEEGETKIDRMTLFLVDRLFLGATHVQTHPNPATAPSEDDLPEQSDDDKRKKLSIQDIVDLQETSFTVRIQPPGTESFELQVTGQMLVVELHQVLMDHEITCHRTCFSLQLGGVTLDSLNELHSVPGIRDGAVIKVVEESYSVRDARLHLRHVRDLLRSLDPTDAYNGVNGSSLSYLTFYTTGNNGNSVGKRRASERESVDCSPPEYVLPGSKERPLCPLQPVREDWKPLQCLRVLTLSSWNPPPGNRKMHGDLIYLNVLTMEDRELNITSSTRVTQGSTAFNFNPKPAVPKTLCHSLVELLSQVSPAFRKNFTALQKKRVQQHPYERIAAPFQVFTWTAPHEDHTLDCVRAEETHASYMGQDEHTSRDWNEELQGCRELPGSSLQERLHRERSIFKTNSDFVAAATRGATAVIDGNIMPINPGESPHLQMFMWNNLFFSQGFDVSEHYRPLGGNTAAHAAAICDLRGAQAYASVDIEGLHTIGTVVVDYRGVRVIAQTIIPGILEKNQEESIVYGSNDNGKTVFTHPRFLELLDKTSKQLRIQRHQVLDHNNRPVELCSGIETIGILGNDGRPYILDLLRTFPPDLNFQFSETEERREEVPKECQSFGYPCLHCHSLASLRPELIEAFIQHRYELFMKMVSHELSQLTEQDEATEWSEKPICDSDTGERPAGKESGLSSCWLTILSYLIFVEISKRNAILKACRAVGSVSDSCFDIRFNPDVCSPGARFPAECLEEVQRQRCLLWEAAAFLLSHQIPLMDCLDHTAVPMDGGSLTSALHQRGVNVRYLGTILRELVFSPLPLQRICVSEIILRSAKHIFRTYLQDVEPAAFSAAVSHFLNCLLTSSSCFPDSFSDELLSRRRSRRRRSHGSRVTLLSDSVWARLTSGELWGRIRAEARDYYHYTFDRCLRACVESIDEVIEKHNLQRISLLREIAIKTGIQVQLREYVFESRHRPAFGEEDIVNMFPVVRHLKPTSSDATQLVQQAQLAVQQGLLKECYDLISQALTLFSSVCGVLHEDVCMCLRLLGRLSYILGENADALSHQEKAVMSSERLHGIDHPQTIQDYTFLTLYCFAGGHHLTSLQLLYRARYLTLLVGGDDHPQVALLDSMLGLVLHGLMEYELSLKFLQNALTLTSKYHGVTSLKHANSHHLLATVYESKGEFRSALHHEKEAYSIYKSQVGENHNSTTESSEYLKSLTQQAVILQKAINQIYSNTPGACIPPPKFSTPNLPTILQQLNLTCGIILIPLSGKEIDELRAEFKGKVKVKTEELENQLLSSVE</sequence>
<dbReference type="Proteomes" id="UP000265100">
    <property type="component" value="Chromosome 10"/>
</dbReference>
<reference evidence="5 6" key="1">
    <citation type="submission" date="2018-05" db="EMBL/GenBank/DDBJ databases">
        <authorList>
            <person name="Datahose"/>
        </authorList>
    </citation>
    <scope>NUCLEOTIDE SEQUENCE</scope>
</reference>
<dbReference type="SUPFAM" id="SSF48452">
    <property type="entry name" value="TPR-like"/>
    <property type="match status" value="1"/>
</dbReference>
<dbReference type="SUPFAM" id="SSF103107">
    <property type="entry name" value="Hypothetical protein c14orf129, hspc210"/>
    <property type="match status" value="1"/>
</dbReference>
<dbReference type="PROSITE" id="PS51823">
    <property type="entry name" value="CLU"/>
    <property type="match status" value="1"/>
</dbReference>
<feature type="domain" description="Clu" evidence="4">
    <location>
        <begin position="741"/>
        <end position="988"/>
    </location>
</feature>
<evidence type="ECO:0000259" key="4">
    <source>
        <dbReference type="PROSITE" id="PS51823"/>
    </source>
</evidence>
<feature type="region of interest" description="Disordered" evidence="3">
    <location>
        <begin position="373"/>
        <end position="404"/>
    </location>
</feature>
<evidence type="ECO:0000313" key="5">
    <source>
        <dbReference type="Ensembl" id="ENSACLP00000010709.2"/>
    </source>
</evidence>
<dbReference type="FunFam" id="1.25.40.10:FF:000099">
    <property type="entry name" value="Clustered mitochondria protein homolog"/>
    <property type="match status" value="1"/>
</dbReference>
<reference evidence="5" key="3">
    <citation type="submission" date="2025-08" db="UniProtKB">
        <authorList>
            <consortium name="Ensembl"/>
        </authorList>
    </citation>
    <scope>IDENTIFICATION</scope>
</reference>
<organism evidence="5 6">
    <name type="scientific">Astatotilapia calliptera</name>
    <name type="common">Eastern happy</name>
    <name type="synonym">Chromis callipterus</name>
    <dbReference type="NCBI Taxonomy" id="8154"/>
    <lineage>
        <taxon>Eukaryota</taxon>
        <taxon>Metazoa</taxon>
        <taxon>Chordata</taxon>
        <taxon>Craniata</taxon>
        <taxon>Vertebrata</taxon>
        <taxon>Euteleostomi</taxon>
        <taxon>Actinopterygii</taxon>
        <taxon>Neopterygii</taxon>
        <taxon>Teleostei</taxon>
        <taxon>Neoteleostei</taxon>
        <taxon>Acanthomorphata</taxon>
        <taxon>Ovalentaria</taxon>
        <taxon>Cichlomorphae</taxon>
        <taxon>Cichliformes</taxon>
        <taxon>Cichlidae</taxon>
        <taxon>African cichlids</taxon>
        <taxon>Pseudocrenilabrinae</taxon>
        <taxon>Haplochromini</taxon>
        <taxon>Astatotilapia</taxon>
    </lineage>
</organism>
<dbReference type="InterPro" id="IPR011990">
    <property type="entry name" value="TPR-like_helical_dom_sf"/>
</dbReference>
<dbReference type="Gene3D" id="1.25.40.10">
    <property type="entry name" value="Tetratricopeptide repeat domain"/>
    <property type="match status" value="1"/>
</dbReference>
<name>A0A3P8P141_ASTCA</name>
<dbReference type="Pfam" id="PF13374">
    <property type="entry name" value="TPR_10"/>
    <property type="match status" value="1"/>
</dbReference>
<evidence type="ECO:0000256" key="2">
    <source>
        <dbReference type="SAM" id="Coils"/>
    </source>
</evidence>
<dbReference type="InterPro" id="IPR028275">
    <property type="entry name" value="CLU_N"/>
</dbReference>
<dbReference type="InterPro" id="IPR023231">
    <property type="entry name" value="GSKIP_dom_sf"/>
</dbReference>
<dbReference type="STRING" id="8154.ENSACLP00000010709"/>
<dbReference type="Pfam" id="PF12807">
    <property type="entry name" value="eIF3_p135"/>
    <property type="match status" value="1"/>
</dbReference>
<dbReference type="InterPro" id="IPR033646">
    <property type="entry name" value="CLU-central"/>
</dbReference>
<feature type="coiled-coil region" evidence="2">
    <location>
        <begin position="329"/>
        <end position="363"/>
    </location>
</feature>
<feature type="region of interest" description="Disordered" evidence="3">
    <location>
        <begin position="585"/>
        <end position="604"/>
    </location>
</feature>
<accession>A0A3P8P141</accession>
<feature type="compositionally biased region" description="Basic and acidic residues" evidence="3">
    <location>
        <begin position="273"/>
        <end position="291"/>
    </location>
</feature>